<evidence type="ECO:0000256" key="1">
    <source>
        <dbReference type="SAM" id="MobiDB-lite"/>
    </source>
</evidence>
<organism evidence="3 4">
    <name type="scientific">Catonella massiliensis</name>
    <dbReference type="NCBI Taxonomy" id="2799636"/>
    <lineage>
        <taxon>Bacteria</taxon>
        <taxon>Bacillati</taxon>
        <taxon>Bacillota</taxon>
        <taxon>Clostridia</taxon>
        <taxon>Lachnospirales</taxon>
        <taxon>Lachnospiraceae</taxon>
        <taxon>Catonella</taxon>
    </lineage>
</organism>
<gene>
    <name evidence="3" type="ORF">JJN12_09175</name>
</gene>
<evidence type="ECO:0000313" key="3">
    <source>
        <dbReference type="EMBL" id="MBK5897945.1"/>
    </source>
</evidence>
<comment type="caution">
    <text evidence="3">The sequence shown here is derived from an EMBL/GenBank/DDBJ whole genome shotgun (WGS) entry which is preliminary data.</text>
</comment>
<evidence type="ECO:0000256" key="2">
    <source>
        <dbReference type="SAM" id="Phobius"/>
    </source>
</evidence>
<feature type="region of interest" description="Disordered" evidence="1">
    <location>
        <begin position="74"/>
        <end position="303"/>
    </location>
</feature>
<keyword evidence="2" id="KW-0472">Membrane</keyword>
<keyword evidence="2" id="KW-1133">Transmembrane helix</keyword>
<keyword evidence="4" id="KW-1185">Reference proteome</keyword>
<feature type="transmembrane region" description="Helical" evidence="2">
    <location>
        <begin position="412"/>
        <end position="435"/>
    </location>
</feature>
<evidence type="ECO:0000313" key="4">
    <source>
        <dbReference type="Proteomes" id="UP000604730"/>
    </source>
</evidence>
<feature type="compositionally biased region" description="Low complexity" evidence="1">
    <location>
        <begin position="214"/>
        <end position="232"/>
    </location>
</feature>
<feature type="region of interest" description="Disordered" evidence="1">
    <location>
        <begin position="326"/>
        <end position="382"/>
    </location>
</feature>
<proteinExistence type="predicted"/>
<sequence>MDKDNESYLDELLETIGQEPPYETNRRKKATARAKKSKMSSADVTIDSLDEEFNLDDLDDSFLDDVDLDELISLTNADSGKSGQKAAEVNLTDSEKADNLDNVETATGEVEDTQAVKEDSTLGEMPEEGTYTDVGEAPVAKAPSDFDEEPALRGLDDVADENQASSEEDVETAEEIGDEIGSELGVELGEEIGTETGSDVGEEIGTEIGEEIGTEIGTEIGDETGTGIGAEAEPYDSGAEGIVPDGASGDTKPDDAYSESDKASAPDINALDDIGAPEVLSDKEIASNKSSKKGKTGKKGGDKKGLFSVIFQKLFANVPLTEEEIAAIPTPEQEEAAKKEKEAEAAKKKEDKKAAAEADKKKKAEEAKKKAADNKAKKAAKDAAKKAAKKEAELKRLRAEALEQPEGKINKAGATIILLFFVVAAAVVIIGTNIFSYDISIADATHKFGNHKYTEAYEGIRGLDIKEKDMLIHDKIYTVMFVNKQLNSYNNFFAMGDYSSALDSLIKGLSRYDKYIALARQLGIHTDLDYVRKQIMAELQSVYGVDEREALELMDMTDRQDYSERIYAIVSKLDTKAIEAEKDKDELVP</sequence>
<feature type="compositionally biased region" description="Acidic residues" evidence="1">
    <location>
        <begin position="166"/>
        <end position="181"/>
    </location>
</feature>
<dbReference type="EMBL" id="JAEPRJ010000001">
    <property type="protein sequence ID" value="MBK5897945.1"/>
    <property type="molecule type" value="Genomic_DNA"/>
</dbReference>
<name>A0ABS1J1L6_9FIRM</name>
<feature type="compositionally biased region" description="Basic residues" evidence="1">
    <location>
        <begin position="26"/>
        <end position="38"/>
    </location>
</feature>
<keyword evidence="2" id="KW-0812">Transmembrane</keyword>
<dbReference type="RefSeq" id="WP_208429401.1">
    <property type="nucleotide sequence ID" value="NZ_JAEPRJ010000001.1"/>
</dbReference>
<feature type="region of interest" description="Disordered" evidence="1">
    <location>
        <begin position="16"/>
        <end position="43"/>
    </location>
</feature>
<accession>A0ABS1J1L6</accession>
<protein>
    <submittedName>
        <fullName evidence="3">Uncharacterized protein</fullName>
    </submittedName>
</protein>
<reference evidence="3 4" key="1">
    <citation type="submission" date="2021-01" db="EMBL/GenBank/DDBJ databases">
        <title>Isolation and description of Catonella massiliensis sp. nov., a novel Catonella species, isolated from a stable periodontitis subject.</title>
        <authorList>
            <person name="Antezack A."/>
            <person name="Boxberger M."/>
            <person name="La Scola B."/>
            <person name="Monnet-Corti V."/>
        </authorList>
    </citation>
    <scope>NUCLEOTIDE SEQUENCE [LARGE SCALE GENOMIC DNA]</scope>
    <source>
        <strain evidence="3 4">Marseille-Q4567</strain>
    </source>
</reference>
<feature type="compositionally biased region" description="Basic and acidic residues" evidence="1">
    <location>
        <begin position="335"/>
        <end position="382"/>
    </location>
</feature>
<feature type="compositionally biased region" description="Basic and acidic residues" evidence="1">
    <location>
        <begin position="251"/>
        <end position="264"/>
    </location>
</feature>
<dbReference type="Proteomes" id="UP000604730">
    <property type="component" value="Unassembled WGS sequence"/>
</dbReference>
<feature type="compositionally biased region" description="Acidic residues" evidence="1">
    <location>
        <begin position="200"/>
        <end position="213"/>
    </location>
</feature>